<dbReference type="RefSeq" id="WP_002706668.1">
    <property type="nucleotide sequence ID" value="NZ_AGRW01000055.1"/>
</dbReference>
<organism evidence="1 2">
    <name type="scientific">Treponema saccharophilum DSM 2985</name>
    <dbReference type="NCBI Taxonomy" id="907348"/>
    <lineage>
        <taxon>Bacteria</taxon>
        <taxon>Pseudomonadati</taxon>
        <taxon>Spirochaetota</taxon>
        <taxon>Spirochaetia</taxon>
        <taxon>Spirochaetales</taxon>
        <taxon>Treponemataceae</taxon>
        <taxon>Treponema</taxon>
    </lineage>
</organism>
<dbReference type="EMBL" id="AGRW01000055">
    <property type="protein sequence ID" value="EIC00465.1"/>
    <property type="molecule type" value="Genomic_DNA"/>
</dbReference>
<protein>
    <submittedName>
        <fullName evidence="1">Uncharacterized protein</fullName>
    </submittedName>
</protein>
<comment type="caution">
    <text evidence="1">The sequence shown here is derived from an EMBL/GenBank/DDBJ whole genome shotgun (WGS) entry which is preliminary data.</text>
</comment>
<accession>H7EPR4</accession>
<gene>
    <name evidence="1" type="ORF">TresaDRAFT_0559</name>
</gene>
<name>H7EPR4_9SPIR</name>
<dbReference type="Proteomes" id="UP000003571">
    <property type="component" value="Unassembled WGS sequence"/>
</dbReference>
<keyword evidence="2" id="KW-1185">Reference proteome</keyword>
<evidence type="ECO:0000313" key="2">
    <source>
        <dbReference type="Proteomes" id="UP000003571"/>
    </source>
</evidence>
<reference evidence="1 2" key="1">
    <citation type="submission" date="2011-09" db="EMBL/GenBank/DDBJ databases">
        <title>The draft genome of Treponema saccharophilum DSM 2985.</title>
        <authorList>
            <consortium name="US DOE Joint Genome Institute (JGI-PGF)"/>
            <person name="Lucas S."/>
            <person name="Copeland A."/>
            <person name="Lapidus A."/>
            <person name="Glavina del Rio T."/>
            <person name="Dalin E."/>
            <person name="Tice H."/>
            <person name="Bruce D."/>
            <person name="Goodwin L."/>
            <person name="Pitluck S."/>
            <person name="Peters L."/>
            <person name="Kyrpides N."/>
            <person name="Mavromatis K."/>
            <person name="Ivanova N."/>
            <person name="Markowitz V."/>
            <person name="Cheng J.-F."/>
            <person name="Hugenholtz P."/>
            <person name="Woyke T."/>
            <person name="Wu D."/>
            <person name="Gronow S."/>
            <person name="Wellnitz S."/>
            <person name="Brambilla E."/>
            <person name="Klenk H.-P."/>
            <person name="Eisen J.A."/>
        </authorList>
    </citation>
    <scope>NUCLEOTIDE SEQUENCE [LARGE SCALE GENOMIC DNA]</scope>
    <source>
        <strain evidence="1 2">DSM 2985</strain>
    </source>
</reference>
<sequence length="174" mass="20174">MSKNLFNHNVHLIPLNISNSTQDTFRMELMNIPYLLYEVEVLSTGEKIVINKPGGKRNFGRLAKNDFMVFIYSPTDEGLWLISHDEIKDDLRCKYQQNKTETEKIIYGLLDVCNGMEPEAVIKNRQLVNIGGLETEKILKVYKWIWGQEDCNYPNGEGRWLSMNGILAEFNLKN</sequence>
<evidence type="ECO:0000313" key="1">
    <source>
        <dbReference type="EMBL" id="EIC00465.1"/>
    </source>
</evidence>
<dbReference type="eggNOG" id="ENOG50336R9">
    <property type="taxonomic scope" value="Bacteria"/>
</dbReference>
<dbReference type="PATRIC" id="fig|907348.3.peg.2981"/>
<dbReference type="AlphaFoldDB" id="H7EPR4"/>
<proteinExistence type="predicted"/>
<dbReference type="OrthoDB" id="1032015at2"/>
<dbReference type="STRING" id="907348.TresaDRAFT_0559"/>